<evidence type="ECO:0000313" key="1">
    <source>
        <dbReference type="EMBL" id="TFU26495.1"/>
    </source>
</evidence>
<accession>A0A4Y9FBJ5</accession>
<name>A0A4Y9FBJ5_9DEIN</name>
<comment type="caution">
    <text evidence="1">The sequence shown here is derived from an EMBL/GenBank/DDBJ whole genome shotgun (WGS) entry which is preliminary data.</text>
</comment>
<dbReference type="EMBL" id="SJZF01000008">
    <property type="protein sequence ID" value="TFU26495.1"/>
    <property type="molecule type" value="Genomic_DNA"/>
</dbReference>
<organism evidence="1 2">
    <name type="scientific">Thermus tengchongensis</name>
    <dbReference type="NCBI Taxonomy" id="1214928"/>
    <lineage>
        <taxon>Bacteria</taxon>
        <taxon>Thermotogati</taxon>
        <taxon>Deinococcota</taxon>
        <taxon>Deinococci</taxon>
        <taxon>Thermales</taxon>
        <taxon>Thermaceae</taxon>
        <taxon>Thermus</taxon>
    </lineage>
</organism>
<sequence length="140" mass="15826">MGFRIEEVLKAPGEGRSGCDEELRRKVQEQAQLLRKGENPIAQALHLGRQALLAVVQGREREACRLLLEAVRCLLWPKGEVLEVKLWRWAGLTPEAFLEHYHKASYAPKEGLAAWIEAGVRRGRLDLEAWQPVLEILGSP</sequence>
<dbReference type="RefSeq" id="WP_135260062.1">
    <property type="nucleotide sequence ID" value="NZ_SJZF01000008.1"/>
</dbReference>
<gene>
    <name evidence="1" type="ORF">E0687_05650</name>
</gene>
<protein>
    <submittedName>
        <fullName evidence="1">Uncharacterized protein</fullName>
    </submittedName>
</protein>
<dbReference type="Proteomes" id="UP000297668">
    <property type="component" value="Unassembled WGS sequence"/>
</dbReference>
<reference evidence="1 2" key="1">
    <citation type="submission" date="2019-03" db="EMBL/GenBank/DDBJ databases">
        <title>Thermus tengchongensis species for the arsenic transformation mechanism.</title>
        <authorList>
            <person name="Yuan G.C."/>
        </authorList>
    </citation>
    <scope>NUCLEOTIDE SEQUENCE [LARGE SCALE GENOMIC DNA]</scope>
    <source>
        <strain evidence="1 2">15W</strain>
    </source>
</reference>
<evidence type="ECO:0000313" key="2">
    <source>
        <dbReference type="Proteomes" id="UP000297668"/>
    </source>
</evidence>
<dbReference type="AlphaFoldDB" id="A0A4Y9FBJ5"/>
<proteinExistence type="predicted"/>